<keyword evidence="2" id="KW-1185">Reference proteome</keyword>
<sequence length="171" mass="19652">MSICQLKNKLKTTANSALVPLHTLSHNTCASPSLLLCTSNHSPPLPPQTRPDLFFSDSIARNASLHRRKLLSVRCSGDSSSMAAVELEFNAKVFRKNLTRSKNYNHRGFGHKEATLELMNRNYTTNRLEYTWGNVTVKLAETHRFCWDIERAIQIAYEARKQFPDYIDYYK</sequence>
<dbReference type="Proteomes" id="UP000250321">
    <property type="component" value="Unassembled WGS sequence"/>
</dbReference>
<dbReference type="PANTHER" id="PTHR31619">
    <property type="entry name" value="4-HYDROXY-3-METHYLBUT-2-ENYL DIPHOSPHATE REDUCTASE, CHLOROPLASTIC"/>
    <property type="match status" value="1"/>
</dbReference>
<accession>A0A314UAM3</accession>
<name>A0A314UAM3_PRUYE</name>
<proteinExistence type="predicted"/>
<evidence type="ECO:0000313" key="1">
    <source>
        <dbReference type="EMBL" id="PQM34487.1"/>
    </source>
</evidence>
<evidence type="ECO:0000313" key="2">
    <source>
        <dbReference type="Proteomes" id="UP000250321"/>
    </source>
</evidence>
<comment type="caution">
    <text evidence="1">The sequence shown here is derived from an EMBL/GenBank/DDBJ whole genome shotgun (WGS) entry which is preliminary data.</text>
</comment>
<gene>
    <name evidence="1" type="ORF">Pyn_29197</name>
</gene>
<protein>
    <submittedName>
        <fullName evidence="1">Uncharacterized protein</fullName>
    </submittedName>
</protein>
<reference evidence="1 2" key="1">
    <citation type="submission" date="2018-02" db="EMBL/GenBank/DDBJ databases">
        <title>Draft genome of wild Prunus yedoensis var. nudiflora.</title>
        <authorList>
            <person name="Baek S."/>
            <person name="Kim J.-H."/>
            <person name="Choi K."/>
            <person name="Kim G.-B."/>
            <person name="Cho A."/>
            <person name="Jang H."/>
            <person name="Shin C.-H."/>
            <person name="Yu H.-J."/>
            <person name="Mun J.-H."/>
        </authorList>
    </citation>
    <scope>NUCLEOTIDE SEQUENCE [LARGE SCALE GENOMIC DNA]</scope>
    <source>
        <strain evidence="2">cv. Jeju island</strain>
        <tissue evidence="1">Leaf</tissue>
    </source>
</reference>
<dbReference type="AlphaFoldDB" id="A0A314UAM3"/>
<dbReference type="EMBL" id="PJQY01003808">
    <property type="protein sequence ID" value="PQM34487.1"/>
    <property type="molecule type" value="Genomic_DNA"/>
</dbReference>
<organism evidence="1 2">
    <name type="scientific">Prunus yedoensis var. nudiflora</name>
    <dbReference type="NCBI Taxonomy" id="2094558"/>
    <lineage>
        <taxon>Eukaryota</taxon>
        <taxon>Viridiplantae</taxon>
        <taxon>Streptophyta</taxon>
        <taxon>Embryophyta</taxon>
        <taxon>Tracheophyta</taxon>
        <taxon>Spermatophyta</taxon>
        <taxon>Magnoliopsida</taxon>
        <taxon>eudicotyledons</taxon>
        <taxon>Gunneridae</taxon>
        <taxon>Pentapetalae</taxon>
        <taxon>rosids</taxon>
        <taxon>fabids</taxon>
        <taxon>Rosales</taxon>
        <taxon>Rosaceae</taxon>
        <taxon>Amygdaloideae</taxon>
        <taxon>Amygdaleae</taxon>
        <taxon>Prunus</taxon>
    </lineage>
</organism>
<dbReference type="STRING" id="2094558.A0A314UAM3"/>
<dbReference type="PANTHER" id="PTHR31619:SF5">
    <property type="entry name" value="4-HYDROXY-3-METHYLBUT-2-ENYL DIPHOSPHATE REDUCTASE, CHLOROPLASTIC"/>
    <property type="match status" value="1"/>
</dbReference>
<dbReference type="OrthoDB" id="1745902at2759"/>